<name>U4QMR8_LACHE</name>
<sequence>MKLTDKEKITMHQCLDRFCDGVDIDQDNGAIRVDIAGNLIEVSPNRYGELEFRTDSMLSNDTHEVNKIMIVLEYLNDYMGRHKMNVSAKRKLSINLKAANLAPGDVIQLYENDDYPLNYFQVGHISKPDGTPQLTMNCLDNGFILGTSNKIDDLIYMLITYLKAHHHTNIPEDFYRKYSSIRSLIEEEREEY</sequence>
<protein>
    <submittedName>
        <fullName evidence="2">Uncharacterized protein</fullName>
    </submittedName>
</protein>
<comment type="caution">
    <text evidence="2">The sequence shown here is derived from an EMBL/GenBank/DDBJ whole genome shotgun (WGS) entry which is preliminary data.</text>
</comment>
<proteinExistence type="predicted"/>
<dbReference type="EMBL" id="CBUH010000169">
    <property type="protein sequence ID" value="CDI43267.1"/>
    <property type="molecule type" value="Genomic_DNA"/>
</dbReference>
<dbReference type="AlphaFoldDB" id="U4QMR8"/>
<evidence type="ECO:0000313" key="2">
    <source>
        <dbReference type="EMBL" id="CDI43349.1"/>
    </source>
</evidence>
<dbReference type="Proteomes" id="UP000017243">
    <property type="component" value="Unassembled WGS sequence"/>
</dbReference>
<accession>U4QMR8</accession>
<gene>
    <name evidence="1" type="ORF">LHCIRMBIA953_02536</name>
    <name evidence="2" type="ORF">LHCIRMBIA953_02620</name>
</gene>
<dbReference type="EMBL" id="CBUH010000169">
    <property type="protein sequence ID" value="CDI43349.1"/>
    <property type="molecule type" value="Genomic_DNA"/>
</dbReference>
<organism evidence="2 3">
    <name type="scientific">Lactobacillus helveticus CIRM-BIA 953</name>
    <dbReference type="NCBI Taxonomy" id="1226335"/>
    <lineage>
        <taxon>Bacteria</taxon>
        <taxon>Bacillati</taxon>
        <taxon>Bacillota</taxon>
        <taxon>Bacilli</taxon>
        <taxon>Lactobacillales</taxon>
        <taxon>Lactobacillaceae</taxon>
        <taxon>Lactobacillus</taxon>
    </lineage>
</organism>
<evidence type="ECO:0000313" key="1">
    <source>
        <dbReference type="EMBL" id="CDI43267.1"/>
    </source>
</evidence>
<dbReference type="RefSeq" id="WP_023061923.1">
    <property type="nucleotide sequence ID" value="NZ_CBUH010000169.1"/>
</dbReference>
<evidence type="ECO:0000313" key="3">
    <source>
        <dbReference type="Proteomes" id="UP000017243"/>
    </source>
</evidence>
<reference evidence="2 3" key="1">
    <citation type="submission" date="2013-09" db="EMBL/GenBank/DDBJ databases">
        <title>Draft Genome Sequence of five Lactobacillus helveticus strains CIRM-BIA 101T, 103, 104, 951 and 953 isolated from milk product.</title>
        <authorList>
            <person name="Valence F."/>
            <person name="Chuat V."/>
            <person name="Ma L."/>
            <person name="Creno S."/>
            <person name="Falentin H."/>
            <person name="Lortal S."/>
            <person name="Bizet C."/>
            <person name="Clermont D."/>
            <person name="Loux V."/>
            <person name="Bouchier C."/>
            <person name="Cousin S."/>
        </authorList>
    </citation>
    <scope>NUCLEOTIDE SEQUENCE [LARGE SCALE GENOMIC DNA]</scope>
    <source>
        <strain evidence="2 3">CIRM-BIA 953</strain>
    </source>
</reference>